<evidence type="ECO:0000256" key="1">
    <source>
        <dbReference type="ARBA" id="ARBA00004141"/>
    </source>
</evidence>
<keyword evidence="4 8" id="KW-1133">Transmembrane helix</keyword>
<comment type="caution">
    <text evidence="10">The sequence shown here is derived from an EMBL/GenBank/DDBJ whole genome shotgun (WGS) entry which is preliminary data.</text>
</comment>
<dbReference type="GO" id="GO:0046513">
    <property type="term" value="P:ceramide biosynthetic process"/>
    <property type="evidence" value="ECO:0007669"/>
    <property type="project" value="InterPro"/>
</dbReference>
<dbReference type="EMBL" id="LGSR01000013">
    <property type="protein sequence ID" value="KOS21053.1"/>
    <property type="molecule type" value="Genomic_DNA"/>
</dbReference>
<feature type="transmembrane region" description="Helical" evidence="8">
    <location>
        <begin position="177"/>
        <end position="194"/>
    </location>
</feature>
<evidence type="ECO:0000256" key="7">
    <source>
        <dbReference type="SAM" id="MobiDB-lite"/>
    </source>
</evidence>
<evidence type="ECO:0000256" key="5">
    <source>
        <dbReference type="ARBA" id="ARBA00023136"/>
    </source>
</evidence>
<feature type="transmembrane region" description="Helical" evidence="8">
    <location>
        <begin position="304"/>
        <end position="328"/>
    </location>
</feature>
<evidence type="ECO:0000259" key="9">
    <source>
        <dbReference type="PROSITE" id="PS50922"/>
    </source>
</evidence>
<feature type="compositionally biased region" description="Acidic residues" evidence="7">
    <location>
        <begin position="416"/>
        <end position="432"/>
    </location>
</feature>
<evidence type="ECO:0000256" key="6">
    <source>
        <dbReference type="PROSITE-ProRule" id="PRU00205"/>
    </source>
</evidence>
<keyword evidence="10" id="KW-0012">Acyltransferase</keyword>
<gene>
    <name evidence="10" type="ORF">ESCO_004113</name>
</gene>
<dbReference type="AlphaFoldDB" id="A0A0N0RTT3"/>
<dbReference type="InterPro" id="IPR006634">
    <property type="entry name" value="TLC-dom"/>
</dbReference>
<evidence type="ECO:0000313" key="10">
    <source>
        <dbReference type="EMBL" id="KOS21053.1"/>
    </source>
</evidence>
<dbReference type="PANTHER" id="PTHR12560">
    <property type="entry name" value="LONGEVITY ASSURANCE FACTOR 1 LAG1"/>
    <property type="match status" value="1"/>
</dbReference>
<dbReference type="InterPro" id="IPR016439">
    <property type="entry name" value="Lag1/Lac1-like"/>
</dbReference>
<organism evidence="10 11">
    <name type="scientific">Escovopsis weberi</name>
    <dbReference type="NCBI Taxonomy" id="150374"/>
    <lineage>
        <taxon>Eukaryota</taxon>
        <taxon>Fungi</taxon>
        <taxon>Dikarya</taxon>
        <taxon>Ascomycota</taxon>
        <taxon>Pezizomycotina</taxon>
        <taxon>Sordariomycetes</taxon>
        <taxon>Hypocreomycetidae</taxon>
        <taxon>Hypocreales</taxon>
        <taxon>Hypocreaceae</taxon>
        <taxon>Escovopsis</taxon>
    </lineage>
</organism>
<feature type="transmembrane region" description="Helical" evidence="8">
    <location>
        <begin position="273"/>
        <end position="292"/>
    </location>
</feature>
<keyword evidence="11" id="KW-1185">Reference proteome</keyword>
<name>A0A0N0RTT3_ESCWE</name>
<dbReference type="STRING" id="150374.A0A0N0RTT3"/>
<dbReference type="GO" id="GO:0016020">
    <property type="term" value="C:membrane"/>
    <property type="evidence" value="ECO:0007669"/>
    <property type="project" value="UniProtKB-SubCell"/>
</dbReference>
<feature type="transmembrane region" description="Helical" evidence="8">
    <location>
        <begin position="219"/>
        <end position="237"/>
    </location>
</feature>
<accession>A0A0N0RTT3</accession>
<dbReference type="PROSITE" id="PS50922">
    <property type="entry name" value="TLC"/>
    <property type="match status" value="1"/>
</dbReference>
<protein>
    <submittedName>
        <fullName evidence="10">Sphingosine N-acyltransferase lag1</fullName>
    </submittedName>
</protein>
<keyword evidence="3 6" id="KW-0812">Transmembrane</keyword>
<reference evidence="10 11" key="1">
    <citation type="submission" date="2015-07" db="EMBL/GenBank/DDBJ databases">
        <title>The genome of the fungus Escovopsis weberi, a specialized disease agent of ant agriculture.</title>
        <authorList>
            <person name="de Man T.J."/>
            <person name="Stajich J.E."/>
            <person name="Kubicek C.P."/>
            <person name="Chenthamara K."/>
            <person name="Atanasova L."/>
            <person name="Druzhinina I.S."/>
            <person name="Birnbaum S."/>
            <person name="Barribeau S.M."/>
            <person name="Teiling C."/>
            <person name="Suen G."/>
            <person name="Currie C."/>
            <person name="Gerardo N.M."/>
        </authorList>
    </citation>
    <scope>NUCLEOTIDE SEQUENCE [LARGE SCALE GENOMIC DNA]</scope>
</reference>
<feature type="transmembrane region" description="Helical" evidence="8">
    <location>
        <begin position="379"/>
        <end position="400"/>
    </location>
</feature>
<evidence type="ECO:0000256" key="2">
    <source>
        <dbReference type="ARBA" id="ARBA00009808"/>
    </source>
</evidence>
<evidence type="ECO:0000256" key="8">
    <source>
        <dbReference type="SAM" id="Phobius"/>
    </source>
</evidence>
<feature type="domain" description="TLC" evidence="9">
    <location>
        <begin position="171"/>
        <end position="408"/>
    </location>
</feature>
<comment type="similarity">
    <text evidence="2">Belongs to the sphingosine N-acyltransferase family.</text>
</comment>
<comment type="subcellular location">
    <subcellularLocation>
        <location evidence="1">Membrane</location>
        <topology evidence="1">Multi-pass membrane protein</topology>
    </subcellularLocation>
</comment>
<feature type="transmembrane region" description="Helical" evidence="8">
    <location>
        <begin position="133"/>
        <end position="156"/>
    </location>
</feature>
<keyword evidence="5 6" id="KW-0472">Membrane</keyword>
<evidence type="ECO:0000256" key="4">
    <source>
        <dbReference type="ARBA" id="ARBA00022989"/>
    </source>
</evidence>
<proteinExistence type="inferred from homology"/>
<dbReference type="Proteomes" id="UP000053831">
    <property type="component" value="Unassembled WGS sequence"/>
</dbReference>
<evidence type="ECO:0000313" key="11">
    <source>
        <dbReference type="Proteomes" id="UP000053831"/>
    </source>
</evidence>
<dbReference type="Pfam" id="PF03798">
    <property type="entry name" value="TRAM_LAG1_CLN8"/>
    <property type="match status" value="1"/>
</dbReference>
<sequence>MGDLEGTNVPPLDDTPDLFDSAKAAAQKQHRLHEHQLQHQHQKNTNLTGPFYMQRASGNVVLVRRLKRREDSTWTHLASWFVENQVGLSVNLITLMVLAHYLIPRARKYTENFFRLSYYNPATDRYASGFDDAYLITFFIVLFTGLRAGTMEYVLAPFAKLQGITKRKDLTRFSEQAWLLIYYLVFWPLGMYIYRNSPFFLNLRELWTDWPIREIDGLMKLYILAQWAFWLQQIIVINLEERRKDHWQMFCHHIITTALISSCYCYYQTRVGSFVLVIMDVVDLFLPVAKCLKYCGYKTLCDIAFGLFMVSWFAARHVVYLMVCWSIYRHSAEVVRYGCYTGPAGALVGPLDAPTGWTYLLEPYFDSAGRVCWNDTVKWAFLTPLLLLQGITVIWFTMIMRVAVQVLRGQGAEDSRSDDEADDDDEEDVPDADADENDAAAAADIDASAGSFFEKAAAAAAAAAAPIERDVGVEAIDFHSWERRSGFRRQAATSSVSLPGHSDRKELLGRIGCDKTLD</sequence>
<dbReference type="PANTHER" id="PTHR12560:SF0">
    <property type="entry name" value="LD18904P"/>
    <property type="match status" value="1"/>
</dbReference>
<evidence type="ECO:0000256" key="3">
    <source>
        <dbReference type="ARBA" id="ARBA00022692"/>
    </source>
</evidence>
<dbReference type="SMART" id="SM00724">
    <property type="entry name" value="TLC"/>
    <property type="match status" value="1"/>
</dbReference>
<feature type="transmembrane region" description="Helical" evidence="8">
    <location>
        <begin position="86"/>
        <end position="103"/>
    </location>
</feature>
<feature type="region of interest" description="Disordered" evidence="7">
    <location>
        <begin position="412"/>
        <end position="432"/>
    </location>
</feature>
<dbReference type="OrthoDB" id="537032at2759"/>
<dbReference type="GO" id="GO:0050291">
    <property type="term" value="F:sphingosine N-acyltransferase activity"/>
    <property type="evidence" value="ECO:0007669"/>
    <property type="project" value="InterPro"/>
</dbReference>
<keyword evidence="10" id="KW-0808">Transferase</keyword>